<keyword evidence="2" id="KW-1003">Cell membrane</keyword>
<proteinExistence type="predicted"/>
<evidence type="ECO:0000256" key="5">
    <source>
        <dbReference type="ARBA" id="ARBA00022967"/>
    </source>
</evidence>
<dbReference type="Gene3D" id="3.40.50.300">
    <property type="entry name" value="P-loop containing nucleotide triphosphate hydrolases"/>
    <property type="match status" value="1"/>
</dbReference>
<dbReference type="PROSITE" id="PS50893">
    <property type="entry name" value="ABC_TRANSPORTER_2"/>
    <property type="match status" value="1"/>
</dbReference>
<keyword evidence="6" id="KW-0029">Amino-acid transport</keyword>
<keyword evidence="10" id="KW-1185">Reference proteome</keyword>
<evidence type="ECO:0000256" key="4">
    <source>
        <dbReference type="ARBA" id="ARBA00022840"/>
    </source>
</evidence>
<evidence type="ECO:0000256" key="7">
    <source>
        <dbReference type="ARBA" id="ARBA00023136"/>
    </source>
</evidence>
<dbReference type="InterPro" id="IPR041701">
    <property type="entry name" value="MetN_ABC"/>
</dbReference>
<keyword evidence="7" id="KW-0472">Membrane</keyword>
<keyword evidence="5" id="KW-1278">Translocase</keyword>
<evidence type="ECO:0000256" key="3">
    <source>
        <dbReference type="ARBA" id="ARBA00022741"/>
    </source>
</evidence>
<evidence type="ECO:0000313" key="9">
    <source>
        <dbReference type="EMBL" id="GAA2247981.1"/>
    </source>
</evidence>
<dbReference type="Proteomes" id="UP001500305">
    <property type="component" value="Unassembled WGS sequence"/>
</dbReference>
<gene>
    <name evidence="9" type="ORF">GCM10010430_32910</name>
</gene>
<dbReference type="Pfam" id="PF09383">
    <property type="entry name" value="NIL"/>
    <property type="match status" value="1"/>
</dbReference>
<dbReference type="InterPro" id="IPR003593">
    <property type="entry name" value="AAA+_ATPase"/>
</dbReference>
<dbReference type="RefSeq" id="WP_344637136.1">
    <property type="nucleotide sequence ID" value="NZ_BAAATR010000013.1"/>
</dbReference>
<dbReference type="PANTHER" id="PTHR43166:SF30">
    <property type="entry name" value="METHIONINE IMPORT ATP-BINDING PROTEIN METN"/>
    <property type="match status" value="1"/>
</dbReference>
<dbReference type="SUPFAM" id="SSF55021">
    <property type="entry name" value="ACT-like"/>
    <property type="match status" value="1"/>
</dbReference>
<name>A0ABP5QZX9_9ACTN</name>
<evidence type="ECO:0000256" key="6">
    <source>
        <dbReference type="ARBA" id="ARBA00022970"/>
    </source>
</evidence>
<dbReference type="InterPro" id="IPR018449">
    <property type="entry name" value="NIL_domain"/>
</dbReference>
<protein>
    <submittedName>
        <fullName evidence="9">ATP-binding cassette domain-containing protein</fullName>
    </submittedName>
</protein>
<dbReference type="CDD" id="cd03258">
    <property type="entry name" value="ABC_MetN_methionine_transporter"/>
    <property type="match status" value="1"/>
</dbReference>
<organism evidence="9 10">
    <name type="scientific">Kitasatospora cystarginea</name>
    <dbReference type="NCBI Taxonomy" id="58350"/>
    <lineage>
        <taxon>Bacteria</taxon>
        <taxon>Bacillati</taxon>
        <taxon>Actinomycetota</taxon>
        <taxon>Actinomycetes</taxon>
        <taxon>Kitasatosporales</taxon>
        <taxon>Streptomycetaceae</taxon>
        <taxon>Kitasatospora</taxon>
    </lineage>
</organism>
<reference evidence="10" key="1">
    <citation type="journal article" date="2019" name="Int. J. Syst. Evol. Microbiol.">
        <title>The Global Catalogue of Microorganisms (GCM) 10K type strain sequencing project: providing services to taxonomists for standard genome sequencing and annotation.</title>
        <authorList>
            <consortium name="The Broad Institute Genomics Platform"/>
            <consortium name="The Broad Institute Genome Sequencing Center for Infectious Disease"/>
            <person name="Wu L."/>
            <person name="Ma J."/>
        </authorList>
    </citation>
    <scope>NUCLEOTIDE SEQUENCE [LARGE SCALE GENOMIC DNA]</scope>
    <source>
        <strain evidence="10">JCM 7356</strain>
    </source>
</reference>
<evidence type="ECO:0000256" key="2">
    <source>
        <dbReference type="ARBA" id="ARBA00022475"/>
    </source>
</evidence>
<dbReference type="SMART" id="SM00930">
    <property type="entry name" value="NIL"/>
    <property type="match status" value="1"/>
</dbReference>
<feature type="domain" description="ABC transporter" evidence="8">
    <location>
        <begin position="2"/>
        <end position="247"/>
    </location>
</feature>
<dbReference type="SMART" id="SM00382">
    <property type="entry name" value="AAA"/>
    <property type="match status" value="1"/>
</dbReference>
<dbReference type="SUPFAM" id="SSF52540">
    <property type="entry name" value="P-loop containing nucleoside triphosphate hydrolases"/>
    <property type="match status" value="1"/>
</dbReference>
<dbReference type="Gene3D" id="3.30.70.260">
    <property type="match status" value="1"/>
</dbReference>
<dbReference type="Pfam" id="PF00005">
    <property type="entry name" value="ABC_tran"/>
    <property type="match status" value="1"/>
</dbReference>
<keyword evidence="1" id="KW-0813">Transport</keyword>
<comment type="caution">
    <text evidence="9">The sequence shown here is derived from an EMBL/GenBank/DDBJ whole genome shotgun (WGS) entry which is preliminary data.</text>
</comment>
<sequence>MITTKDLTKVYRSRGREVTALDGVDLHVREGEVYGVVGTSGAGKSTLIRCVNMLERPSSGSVTVDGVELNALPGQEHRAGRDLREARRRIGMVFQHFNLLSSRTVQQNVELPLEIIGLDRTQRHRKAAELLDLVGLADKARNYPGQLSGGQKQRVGIARALAGDPKVLLSDEATSALDPETTRSILSLLRDLNRQLGLTVLLITHEMDVIKSVCDSAALMRGGKVIESGGLTELLATRNSELARELFPLGEFGHGQPGNTVVEITFQGDTSAQPFVSQLARTYQIDINILGAAVEHIGGRMVGRMRVELPGGHQENVVPIGFLREQGLQVETVNEANGAVA</sequence>
<dbReference type="InterPro" id="IPR045865">
    <property type="entry name" value="ACT-like_dom_sf"/>
</dbReference>
<dbReference type="InterPro" id="IPR050086">
    <property type="entry name" value="MetN_ABC_transporter-like"/>
</dbReference>
<dbReference type="GO" id="GO:0005524">
    <property type="term" value="F:ATP binding"/>
    <property type="evidence" value="ECO:0007669"/>
    <property type="project" value="UniProtKB-KW"/>
</dbReference>
<dbReference type="EMBL" id="BAAATR010000013">
    <property type="protein sequence ID" value="GAA2247981.1"/>
    <property type="molecule type" value="Genomic_DNA"/>
</dbReference>
<keyword evidence="3" id="KW-0547">Nucleotide-binding</keyword>
<keyword evidence="4 9" id="KW-0067">ATP-binding</keyword>
<dbReference type="InterPro" id="IPR027417">
    <property type="entry name" value="P-loop_NTPase"/>
</dbReference>
<dbReference type="PANTHER" id="PTHR43166">
    <property type="entry name" value="AMINO ACID IMPORT ATP-BINDING PROTEIN"/>
    <property type="match status" value="1"/>
</dbReference>
<evidence type="ECO:0000313" key="10">
    <source>
        <dbReference type="Proteomes" id="UP001500305"/>
    </source>
</evidence>
<dbReference type="InterPro" id="IPR017871">
    <property type="entry name" value="ABC_transporter-like_CS"/>
</dbReference>
<evidence type="ECO:0000256" key="1">
    <source>
        <dbReference type="ARBA" id="ARBA00022448"/>
    </source>
</evidence>
<accession>A0ABP5QZX9</accession>
<dbReference type="PROSITE" id="PS00211">
    <property type="entry name" value="ABC_TRANSPORTER_1"/>
    <property type="match status" value="1"/>
</dbReference>
<evidence type="ECO:0000259" key="8">
    <source>
        <dbReference type="PROSITE" id="PS50893"/>
    </source>
</evidence>
<dbReference type="InterPro" id="IPR003439">
    <property type="entry name" value="ABC_transporter-like_ATP-bd"/>
</dbReference>